<dbReference type="AlphaFoldDB" id="A0A136J3D3"/>
<dbReference type="EMBL" id="KQ964249">
    <property type="protein sequence ID" value="KXJ91613.1"/>
    <property type="molecule type" value="Genomic_DNA"/>
</dbReference>
<keyword evidence="2" id="KW-1185">Reference proteome</keyword>
<evidence type="ECO:0000313" key="2">
    <source>
        <dbReference type="Proteomes" id="UP000070501"/>
    </source>
</evidence>
<evidence type="ECO:0008006" key="3">
    <source>
        <dbReference type="Google" id="ProtNLM"/>
    </source>
</evidence>
<accession>A0A136J3D3</accession>
<proteinExistence type="predicted"/>
<dbReference type="Proteomes" id="UP000070501">
    <property type="component" value="Unassembled WGS sequence"/>
</dbReference>
<sequence length="72" mass="8069">MPCTACSIHNRVCWMALNRPRCLECVCRGAKCDGLFAGLQISKNLAKQESIRDQEEKAEDDLLRFQAEIVAA</sequence>
<dbReference type="OrthoDB" id="5089423at2759"/>
<dbReference type="InParanoid" id="A0A136J3D3"/>
<reference evidence="2" key="1">
    <citation type="submission" date="2016-02" db="EMBL/GenBank/DDBJ databases">
        <title>Draft genome sequence of Microdochium bolleyi, a fungal endophyte of beachgrass.</title>
        <authorList>
            <consortium name="DOE Joint Genome Institute"/>
            <person name="David A.S."/>
            <person name="May G."/>
            <person name="Haridas S."/>
            <person name="Lim J."/>
            <person name="Wang M."/>
            <person name="Labutti K."/>
            <person name="Lipzen A."/>
            <person name="Barry K."/>
            <person name="Grigoriev I.V."/>
        </authorList>
    </citation>
    <scope>NUCLEOTIDE SEQUENCE [LARGE SCALE GENOMIC DNA]</scope>
    <source>
        <strain evidence="2">J235TASD1</strain>
    </source>
</reference>
<evidence type="ECO:0000313" key="1">
    <source>
        <dbReference type="EMBL" id="KXJ91613.1"/>
    </source>
</evidence>
<gene>
    <name evidence="1" type="ORF">Micbo1qcDRAFT_161611</name>
</gene>
<name>A0A136J3D3_9PEZI</name>
<organism evidence="1 2">
    <name type="scientific">Microdochium bolleyi</name>
    <dbReference type="NCBI Taxonomy" id="196109"/>
    <lineage>
        <taxon>Eukaryota</taxon>
        <taxon>Fungi</taxon>
        <taxon>Dikarya</taxon>
        <taxon>Ascomycota</taxon>
        <taxon>Pezizomycotina</taxon>
        <taxon>Sordariomycetes</taxon>
        <taxon>Xylariomycetidae</taxon>
        <taxon>Xylariales</taxon>
        <taxon>Microdochiaceae</taxon>
        <taxon>Microdochium</taxon>
    </lineage>
</organism>
<protein>
    <recommendedName>
        <fullName evidence="3">Zn(2)-C6 fungal-type domain-containing protein</fullName>
    </recommendedName>
</protein>